<evidence type="ECO:0000256" key="11">
    <source>
        <dbReference type="ARBA" id="ARBA00022989"/>
    </source>
</evidence>
<dbReference type="GO" id="GO:0016887">
    <property type="term" value="F:ATP hydrolysis activity"/>
    <property type="evidence" value="ECO:0007669"/>
    <property type="project" value="InterPro"/>
</dbReference>
<evidence type="ECO:0000256" key="24">
    <source>
        <dbReference type="ARBA" id="ARBA00051057"/>
    </source>
</evidence>
<comment type="cofactor">
    <cofactor evidence="1">
        <name>Mg(2+)</name>
        <dbReference type="ChEBI" id="CHEBI:18420"/>
    </cofactor>
</comment>
<dbReference type="EC" id="7.6.2.2" evidence="4"/>
<dbReference type="GO" id="GO:0005524">
    <property type="term" value="F:ATP binding"/>
    <property type="evidence" value="ECO:0007669"/>
    <property type="project" value="UniProtKB-KW"/>
</dbReference>
<dbReference type="Gene3D" id="3.40.50.300">
    <property type="entry name" value="P-loop containing nucleotide triphosphate hydrolases"/>
    <property type="match status" value="2"/>
</dbReference>
<dbReference type="GO" id="GO:0008559">
    <property type="term" value="F:ABC-type xenobiotic transporter activity"/>
    <property type="evidence" value="ECO:0007669"/>
    <property type="project" value="UniProtKB-EC"/>
</dbReference>
<dbReference type="FunFam" id="3.40.50.300:FF:000482">
    <property type="entry name" value="Multidrug resistance-associated protein member 4"/>
    <property type="match status" value="1"/>
</dbReference>
<gene>
    <name evidence="39" type="primary">ABCC4</name>
</gene>
<evidence type="ECO:0000256" key="3">
    <source>
        <dbReference type="ARBA" id="ARBA00004554"/>
    </source>
</evidence>
<feature type="transmembrane region" description="Helical" evidence="36">
    <location>
        <begin position="851"/>
        <end position="875"/>
    </location>
</feature>
<dbReference type="PROSITE" id="PS00211">
    <property type="entry name" value="ABC_TRANSPORTER_1"/>
    <property type="match status" value="2"/>
</dbReference>
<dbReference type="Bgee" id="ENSORLG00000017753">
    <property type="expression patterns" value="Expressed in heart and 6 other cell types or tissues"/>
</dbReference>
<dbReference type="CDD" id="cd18601">
    <property type="entry name" value="ABC_6TM_MRP4_D2_like"/>
    <property type="match status" value="1"/>
</dbReference>
<evidence type="ECO:0000256" key="23">
    <source>
        <dbReference type="ARBA" id="ARBA00050718"/>
    </source>
</evidence>
<evidence type="ECO:0000256" key="1">
    <source>
        <dbReference type="ARBA" id="ARBA00001946"/>
    </source>
</evidence>
<comment type="catalytic activity">
    <reaction evidence="33">
        <text>3',5'-cyclic GMP(in) + ATP + H2O = 3',5'-cyclic GMP(out) + ADP + phosphate + H(+)</text>
        <dbReference type="Rhea" id="RHEA:66188"/>
        <dbReference type="ChEBI" id="CHEBI:15377"/>
        <dbReference type="ChEBI" id="CHEBI:15378"/>
        <dbReference type="ChEBI" id="CHEBI:30616"/>
        <dbReference type="ChEBI" id="CHEBI:43474"/>
        <dbReference type="ChEBI" id="CHEBI:57746"/>
        <dbReference type="ChEBI" id="CHEBI:456216"/>
    </reaction>
    <physiologicalReaction direction="left-to-right" evidence="33">
        <dbReference type="Rhea" id="RHEA:66189"/>
    </physiologicalReaction>
</comment>
<evidence type="ECO:0000313" key="40">
    <source>
        <dbReference type="Proteomes" id="UP000001038"/>
    </source>
</evidence>
<feature type="domain" description="ABC transmembrane type-1" evidence="38">
    <location>
        <begin position="712"/>
        <end position="1002"/>
    </location>
</feature>
<reference evidence="39 40" key="1">
    <citation type="journal article" date="2007" name="Nature">
        <title>The medaka draft genome and insights into vertebrate genome evolution.</title>
        <authorList>
            <person name="Kasahara M."/>
            <person name="Naruse K."/>
            <person name="Sasaki S."/>
            <person name="Nakatani Y."/>
            <person name="Qu W."/>
            <person name="Ahsan B."/>
            <person name="Yamada T."/>
            <person name="Nagayasu Y."/>
            <person name="Doi K."/>
            <person name="Kasai Y."/>
            <person name="Jindo T."/>
            <person name="Kobayashi D."/>
            <person name="Shimada A."/>
            <person name="Toyoda A."/>
            <person name="Kuroki Y."/>
            <person name="Fujiyama A."/>
            <person name="Sasaki T."/>
            <person name="Shimizu A."/>
            <person name="Asakawa S."/>
            <person name="Shimizu N."/>
            <person name="Hashimoto S."/>
            <person name="Yang J."/>
            <person name="Lee Y."/>
            <person name="Matsushima K."/>
            <person name="Sugano S."/>
            <person name="Sakaizumi M."/>
            <person name="Narita T."/>
            <person name="Ohishi K."/>
            <person name="Haga S."/>
            <person name="Ohta F."/>
            <person name="Nomoto H."/>
            <person name="Nogata K."/>
            <person name="Morishita T."/>
            <person name="Endo T."/>
            <person name="Shin-I T."/>
            <person name="Takeda H."/>
            <person name="Morishita S."/>
            <person name="Kohara Y."/>
        </authorList>
    </citation>
    <scope>NUCLEOTIDE SEQUENCE [LARGE SCALE GENOMIC DNA]</scope>
    <source>
        <strain evidence="39 40">Hd-rR</strain>
    </source>
</reference>
<evidence type="ECO:0000256" key="29">
    <source>
        <dbReference type="ARBA" id="ARBA00051624"/>
    </source>
</evidence>
<evidence type="ECO:0000256" key="22">
    <source>
        <dbReference type="ARBA" id="ARBA00050626"/>
    </source>
</evidence>
<evidence type="ECO:0000256" key="25">
    <source>
        <dbReference type="ARBA" id="ARBA00051151"/>
    </source>
</evidence>
<evidence type="ECO:0000256" key="14">
    <source>
        <dbReference type="ARBA" id="ARBA00024220"/>
    </source>
</evidence>
<dbReference type="Ensembl" id="ENSORLT00000022222.2">
    <property type="protein sequence ID" value="ENSORLP00000022221.2"/>
    <property type="gene ID" value="ENSORLG00000017753.2"/>
</dbReference>
<comment type="catalytic activity">
    <reaction evidence="30">
        <text>taurocholate(in) + glutathione(in) + ATP + H2O = taurocholate(out) + glutathione(out) + ADP + phosphate + H(+)</text>
        <dbReference type="Rhea" id="RHEA:66404"/>
        <dbReference type="ChEBI" id="CHEBI:15377"/>
        <dbReference type="ChEBI" id="CHEBI:15378"/>
        <dbReference type="ChEBI" id="CHEBI:30616"/>
        <dbReference type="ChEBI" id="CHEBI:36257"/>
        <dbReference type="ChEBI" id="CHEBI:43474"/>
        <dbReference type="ChEBI" id="CHEBI:57925"/>
        <dbReference type="ChEBI" id="CHEBI:456216"/>
    </reaction>
    <physiologicalReaction direction="left-to-right" evidence="30">
        <dbReference type="Rhea" id="RHEA:66405"/>
    </physiologicalReaction>
</comment>
<evidence type="ECO:0000256" key="5">
    <source>
        <dbReference type="ARBA" id="ARBA00022448"/>
    </source>
</evidence>
<keyword evidence="12" id="KW-0445">Lipid transport</keyword>
<dbReference type="PROSITE" id="PS50893">
    <property type="entry name" value="ABC_TRANSPORTER_2"/>
    <property type="match status" value="2"/>
</dbReference>
<feature type="transmembrane region" description="Helical" evidence="36">
    <location>
        <begin position="762"/>
        <end position="788"/>
    </location>
</feature>
<comment type="catalytic activity">
    <reaction evidence="18">
        <text>17beta-estradiol 17-O-(beta-D-glucuronate)(in) + ATP + H2O = 17beta-estradiol 17-O-(beta-D-glucuronate)(out) + ADP + phosphate + H(+)</text>
        <dbReference type="Rhea" id="RHEA:60128"/>
        <dbReference type="ChEBI" id="CHEBI:15377"/>
        <dbReference type="ChEBI" id="CHEBI:15378"/>
        <dbReference type="ChEBI" id="CHEBI:30616"/>
        <dbReference type="ChEBI" id="CHEBI:43474"/>
        <dbReference type="ChEBI" id="CHEBI:82961"/>
        <dbReference type="ChEBI" id="CHEBI:456216"/>
    </reaction>
    <physiologicalReaction direction="left-to-right" evidence="18">
        <dbReference type="Rhea" id="RHEA:60129"/>
    </physiologicalReaction>
</comment>
<comment type="catalytic activity">
    <reaction evidence="31">
        <text>glycocholate(in) + glutathione(in) + ATP + H2O = glycocholate(out) + glutathione(out) + ADP + phosphate + H(+)</text>
        <dbReference type="Rhea" id="RHEA:66400"/>
        <dbReference type="ChEBI" id="CHEBI:15377"/>
        <dbReference type="ChEBI" id="CHEBI:15378"/>
        <dbReference type="ChEBI" id="CHEBI:29746"/>
        <dbReference type="ChEBI" id="CHEBI:30616"/>
        <dbReference type="ChEBI" id="CHEBI:43474"/>
        <dbReference type="ChEBI" id="CHEBI:57925"/>
        <dbReference type="ChEBI" id="CHEBI:456216"/>
    </reaction>
    <physiologicalReaction direction="left-to-right" evidence="31">
        <dbReference type="Rhea" id="RHEA:66401"/>
    </physiologicalReaction>
</comment>
<dbReference type="InterPro" id="IPR036640">
    <property type="entry name" value="ABC1_TM_sf"/>
</dbReference>
<proteinExistence type="predicted"/>
<dbReference type="GO" id="GO:0016324">
    <property type="term" value="C:apical plasma membrane"/>
    <property type="evidence" value="ECO:0007669"/>
    <property type="project" value="UniProtKB-SubCell"/>
</dbReference>
<feature type="transmembrane region" description="Helical" evidence="36">
    <location>
        <begin position="239"/>
        <end position="258"/>
    </location>
</feature>
<reference evidence="39" key="2">
    <citation type="submission" date="2025-08" db="UniProtKB">
        <authorList>
            <consortium name="Ensembl"/>
        </authorList>
    </citation>
    <scope>IDENTIFICATION</scope>
    <source>
        <strain evidence="39">Hd-rR</strain>
    </source>
</reference>
<dbReference type="FunFam" id="3.40.50.300:FF:000163">
    <property type="entry name" value="Multidrug resistance-associated protein member 4"/>
    <property type="match status" value="1"/>
</dbReference>
<feature type="domain" description="ABC transporter" evidence="37">
    <location>
        <begin position="411"/>
        <end position="634"/>
    </location>
</feature>
<evidence type="ECO:0000256" key="2">
    <source>
        <dbReference type="ARBA" id="ARBA00004424"/>
    </source>
</evidence>
<dbReference type="Proteomes" id="UP000001038">
    <property type="component" value="Chromosome 21"/>
</dbReference>
<dbReference type="Pfam" id="PF00005">
    <property type="entry name" value="ABC_tran"/>
    <property type="match status" value="2"/>
</dbReference>
<evidence type="ECO:0000256" key="9">
    <source>
        <dbReference type="ARBA" id="ARBA00022840"/>
    </source>
</evidence>
<dbReference type="CDD" id="cd03250">
    <property type="entry name" value="ABCC_MRP_domain1"/>
    <property type="match status" value="1"/>
</dbReference>
<evidence type="ECO:0000256" key="28">
    <source>
        <dbReference type="ARBA" id="ARBA00051604"/>
    </source>
</evidence>
<dbReference type="SMART" id="SM00382">
    <property type="entry name" value="AAA"/>
    <property type="match status" value="1"/>
</dbReference>
<comment type="catalytic activity">
    <reaction evidence="16">
        <text>dehydroepiandrosterone 3-sulfate(in) + ATP + H2O = dehydroepiandrosterone 3-sulfate(out) + ADP + phosphate + H(+)</text>
        <dbReference type="Rhea" id="RHEA:61364"/>
        <dbReference type="ChEBI" id="CHEBI:15377"/>
        <dbReference type="ChEBI" id="CHEBI:15378"/>
        <dbReference type="ChEBI" id="CHEBI:30616"/>
        <dbReference type="ChEBI" id="CHEBI:43474"/>
        <dbReference type="ChEBI" id="CHEBI:57905"/>
        <dbReference type="ChEBI" id="CHEBI:456216"/>
    </reaction>
    <physiologicalReaction direction="left-to-right" evidence="16">
        <dbReference type="Rhea" id="RHEA:61365"/>
    </physiologicalReaction>
</comment>
<evidence type="ECO:0000259" key="38">
    <source>
        <dbReference type="PROSITE" id="PS50929"/>
    </source>
</evidence>
<feature type="transmembrane region" description="Helical" evidence="36">
    <location>
        <begin position="698"/>
        <end position="721"/>
    </location>
</feature>
<evidence type="ECO:0000256" key="10">
    <source>
        <dbReference type="ARBA" id="ARBA00022967"/>
    </source>
</evidence>
<comment type="catalytic activity">
    <reaction evidence="15">
        <text>ATP + H2O + xenobioticSide 1 = ADP + phosphate + xenobioticSide 2.</text>
        <dbReference type="EC" id="7.6.2.2"/>
    </reaction>
</comment>
<name>H2MTW2_ORYLA</name>
<keyword evidence="7 36" id="KW-0812">Transmembrane</keyword>
<comment type="catalytic activity">
    <reaction evidence="25">
        <text>leukotriene B4(in) + ATP + H2O = leukotriene B4(out) + ADP + phosphate + H(+)</text>
        <dbReference type="Rhea" id="RHEA:66424"/>
        <dbReference type="ChEBI" id="CHEBI:15377"/>
        <dbReference type="ChEBI" id="CHEBI:15378"/>
        <dbReference type="ChEBI" id="CHEBI:30616"/>
        <dbReference type="ChEBI" id="CHEBI:43474"/>
        <dbReference type="ChEBI" id="CHEBI:57461"/>
        <dbReference type="ChEBI" id="CHEBI:456216"/>
    </reaction>
</comment>
<dbReference type="CDD" id="cd18593">
    <property type="entry name" value="ABC_6TM_MRP4_D1_like"/>
    <property type="match status" value="1"/>
</dbReference>
<dbReference type="InterPro" id="IPR003439">
    <property type="entry name" value="ABC_transporter-like_ATP-bd"/>
</dbReference>
<evidence type="ECO:0000256" key="16">
    <source>
        <dbReference type="ARBA" id="ARBA00047279"/>
    </source>
</evidence>
<evidence type="ECO:0000313" key="39">
    <source>
        <dbReference type="Ensembl" id="ENSORLP00000022221.2"/>
    </source>
</evidence>
<dbReference type="CDD" id="cd03244">
    <property type="entry name" value="ABCC_MRP_domain2"/>
    <property type="match status" value="1"/>
</dbReference>
<evidence type="ECO:0000259" key="37">
    <source>
        <dbReference type="PROSITE" id="PS50893"/>
    </source>
</evidence>
<comment type="catalytic activity">
    <reaction evidence="17">
        <text>leukotriene C4(in) + ATP + H2O = leukotriene C4(out) + ADP + phosphate + H(+)</text>
        <dbReference type="Rhea" id="RHEA:38963"/>
        <dbReference type="ChEBI" id="CHEBI:15377"/>
        <dbReference type="ChEBI" id="CHEBI:15378"/>
        <dbReference type="ChEBI" id="CHEBI:30616"/>
        <dbReference type="ChEBI" id="CHEBI:43474"/>
        <dbReference type="ChEBI" id="CHEBI:57973"/>
        <dbReference type="ChEBI" id="CHEBI:456216"/>
    </reaction>
    <physiologicalReaction direction="left-to-right" evidence="17">
        <dbReference type="Rhea" id="RHEA:38964"/>
    </physiologicalReaction>
</comment>
<comment type="catalytic activity">
    <reaction evidence="27">
        <text>taurochenodeoxycholate(in) + glutathione(in) + ATP + H2O = taurochenodeoxycholate(out) + glutathione(out) + ADP + phosphate + H(+)</text>
        <dbReference type="Rhea" id="RHEA:66412"/>
        <dbReference type="ChEBI" id="CHEBI:9407"/>
        <dbReference type="ChEBI" id="CHEBI:15377"/>
        <dbReference type="ChEBI" id="CHEBI:15378"/>
        <dbReference type="ChEBI" id="CHEBI:30616"/>
        <dbReference type="ChEBI" id="CHEBI:43474"/>
        <dbReference type="ChEBI" id="CHEBI:57925"/>
        <dbReference type="ChEBI" id="CHEBI:456216"/>
    </reaction>
    <physiologicalReaction direction="left-to-right" evidence="27">
        <dbReference type="Rhea" id="RHEA:66413"/>
    </physiologicalReaction>
</comment>
<dbReference type="PROSITE" id="PS50929">
    <property type="entry name" value="ABC_TM1F"/>
    <property type="match status" value="2"/>
</dbReference>
<dbReference type="InterPro" id="IPR003593">
    <property type="entry name" value="AAA+_ATPase"/>
</dbReference>
<dbReference type="InterPro" id="IPR050173">
    <property type="entry name" value="ABC_transporter_C-like"/>
</dbReference>
<dbReference type="InterPro" id="IPR027417">
    <property type="entry name" value="P-loop_NTPase"/>
</dbReference>
<comment type="catalytic activity">
    <reaction evidence="21">
        <text>tauroursodeoxycholate(in) + glutathione(in) + ATP + H2O = tauroursodeoxycholate(out) + glutathione(out) + ADP + phosphate + H(+)</text>
        <dbReference type="Rhea" id="RHEA:66420"/>
        <dbReference type="ChEBI" id="CHEBI:15377"/>
        <dbReference type="ChEBI" id="CHEBI:15378"/>
        <dbReference type="ChEBI" id="CHEBI:30616"/>
        <dbReference type="ChEBI" id="CHEBI:43474"/>
        <dbReference type="ChEBI" id="CHEBI:57925"/>
        <dbReference type="ChEBI" id="CHEBI:132028"/>
        <dbReference type="ChEBI" id="CHEBI:456216"/>
    </reaction>
    <physiologicalReaction direction="left-to-right" evidence="21">
        <dbReference type="Rhea" id="RHEA:66421"/>
    </physiologicalReaction>
</comment>
<keyword evidence="13 36" id="KW-0472">Membrane</keyword>
<feature type="transmembrane region" description="Helical" evidence="36">
    <location>
        <begin position="353"/>
        <end position="373"/>
    </location>
</feature>
<evidence type="ECO:0000256" key="8">
    <source>
        <dbReference type="ARBA" id="ARBA00022741"/>
    </source>
</evidence>
<dbReference type="InterPro" id="IPR011527">
    <property type="entry name" value="ABC1_TM_dom"/>
</dbReference>
<evidence type="ECO:0000256" key="7">
    <source>
        <dbReference type="ARBA" id="ARBA00022692"/>
    </source>
</evidence>
<evidence type="ECO:0000256" key="32">
    <source>
        <dbReference type="ARBA" id="ARBA00052647"/>
    </source>
</evidence>
<feature type="transmembrane region" description="Helical" evidence="36">
    <location>
        <begin position="134"/>
        <end position="157"/>
    </location>
</feature>
<protein>
    <recommendedName>
        <fullName evidence="35">Multidrug resistance-associated protein 4</fullName>
        <ecNumber evidence="4">7.6.2.2</ecNumber>
        <ecNumber evidence="14">7.6.2.3</ecNumber>
    </recommendedName>
</protein>
<feature type="domain" description="ABC transporter" evidence="37">
    <location>
        <begin position="984"/>
        <end position="1219"/>
    </location>
</feature>
<dbReference type="GeneTree" id="ENSGT00940000153931"/>
<comment type="catalytic activity">
    <reaction evidence="24">
        <text>cholate(in) + glutathione(in) + ATP + H2O = cholate(out) + glutathione(out) + ADP + phosphate + H(+)</text>
        <dbReference type="Rhea" id="RHEA:66396"/>
        <dbReference type="ChEBI" id="CHEBI:15377"/>
        <dbReference type="ChEBI" id="CHEBI:15378"/>
        <dbReference type="ChEBI" id="CHEBI:29747"/>
        <dbReference type="ChEBI" id="CHEBI:30616"/>
        <dbReference type="ChEBI" id="CHEBI:43474"/>
        <dbReference type="ChEBI" id="CHEBI:57925"/>
        <dbReference type="ChEBI" id="CHEBI:456216"/>
    </reaction>
    <physiologicalReaction direction="left-to-right" evidence="24">
        <dbReference type="Rhea" id="RHEA:66397"/>
    </physiologicalReaction>
</comment>
<keyword evidence="9" id="KW-0067">ATP-binding</keyword>
<comment type="catalytic activity">
    <reaction evidence="29">
        <text>glycochenodeoxycholate(in) + glutathione(in) + ATP + H2O = glycochenodeoxycholate(out) + glutathione(out) + ADP + phosphate + H(+)</text>
        <dbReference type="Rhea" id="RHEA:66408"/>
        <dbReference type="ChEBI" id="CHEBI:15377"/>
        <dbReference type="ChEBI" id="CHEBI:15378"/>
        <dbReference type="ChEBI" id="CHEBI:30616"/>
        <dbReference type="ChEBI" id="CHEBI:36252"/>
        <dbReference type="ChEBI" id="CHEBI:43474"/>
        <dbReference type="ChEBI" id="CHEBI:57925"/>
        <dbReference type="ChEBI" id="CHEBI:456216"/>
    </reaction>
    <physiologicalReaction direction="left-to-right" evidence="29">
        <dbReference type="Rhea" id="RHEA:66409"/>
    </physiologicalReaction>
</comment>
<dbReference type="PANTHER" id="PTHR24223:SF357">
    <property type="entry name" value="ATP-BINDING CASSETTE SUB-FAMILY C MEMBER 4"/>
    <property type="match status" value="1"/>
</dbReference>
<dbReference type="Pfam" id="PF00664">
    <property type="entry name" value="ABC_membrane"/>
    <property type="match status" value="2"/>
</dbReference>
<feature type="domain" description="ABC transmembrane type-1" evidence="38">
    <location>
        <begin position="93"/>
        <end position="377"/>
    </location>
</feature>
<evidence type="ECO:0000256" key="13">
    <source>
        <dbReference type="ARBA" id="ARBA00023136"/>
    </source>
</evidence>
<evidence type="ECO:0000256" key="15">
    <source>
        <dbReference type="ARBA" id="ARBA00034018"/>
    </source>
</evidence>
<evidence type="ECO:0000256" key="18">
    <source>
        <dbReference type="ARBA" id="ARBA00047576"/>
    </source>
</evidence>
<dbReference type="GO" id="GO:0016323">
    <property type="term" value="C:basolateral plasma membrane"/>
    <property type="evidence" value="ECO:0007669"/>
    <property type="project" value="UniProtKB-SubCell"/>
</dbReference>
<comment type="catalytic activity">
    <reaction evidence="20">
        <text>urate(in) + ATP + H2O = urate(out) + ADP + phosphate + H(+)</text>
        <dbReference type="Rhea" id="RHEA:16461"/>
        <dbReference type="ChEBI" id="CHEBI:15377"/>
        <dbReference type="ChEBI" id="CHEBI:15378"/>
        <dbReference type="ChEBI" id="CHEBI:17775"/>
        <dbReference type="ChEBI" id="CHEBI:30616"/>
        <dbReference type="ChEBI" id="CHEBI:43474"/>
        <dbReference type="ChEBI" id="CHEBI:456216"/>
    </reaction>
    <physiologicalReaction direction="left-to-right" evidence="20">
        <dbReference type="Rhea" id="RHEA:16462"/>
    </physiologicalReaction>
</comment>
<comment type="catalytic activity">
    <reaction evidence="32">
        <text>glycodeoxycholate(in) + glutathione(in) + ATP + H2O = glycodeoxycholate(out) + glutathione(out) + ADP + phosphate + H(+)</text>
        <dbReference type="Rhea" id="RHEA:66380"/>
        <dbReference type="ChEBI" id="CHEBI:15377"/>
        <dbReference type="ChEBI" id="CHEBI:15378"/>
        <dbReference type="ChEBI" id="CHEBI:30616"/>
        <dbReference type="ChEBI" id="CHEBI:43474"/>
        <dbReference type="ChEBI" id="CHEBI:57925"/>
        <dbReference type="ChEBI" id="CHEBI:82982"/>
        <dbReference type="ChEBI" id="CHEBI:456216"/>
    </reaction>
    <physiologicalReaction direction="left-to-right" evidence="32">
        <dbReference type="Rhea" id="RHEA:66381"/>
    </physiologicalReaction>
</comment>
<dbReference type="InterPro" id="IPR017871">
    <property type="entry name" value="ABC_transporter-like_CS"/>
</dbReference>
<sequence>MEPLPKAGKDNPSASANLLSKIFFCWLSPLFRTGYRRKLEEDDMFRVLPEDASNRLGEELQRYWTQEVQQAKKKLQPPKFSKALIQCYWKSYLLIGVYIFLEEVIKVIQPVLLGKLIEYFESYDATQPVPVYEAYSYAAGISLSTFSLALLHHLYFYQVQRAGMKIRVAVCHMIYRKALCLNSSGLAKTTTGQIVNLLSNDVNKFDEVTLYLHFLWLGPLQGIIVTVLLLYAIGPSCLAGMAVLLILMPIQTTFGRLFSSLRAKTAVLTDERIRTMNEVVSGIRVIKMYGWEKPFGVMVDEVRRMEISKIMQSSYLRGLNMASFFVASKIVIFFTICVYVLTGNKLSASRVFMAVSLYGAVRLTITLFFPFAIEKVSESLISIQRIQKFLLLHEMAPQHLGLPVAEKDCMVKIQDLTCYWDKNLEAPTLQNMCFTVRPEQLLAVIGPVGAGKSSLLSAILGELCHESGVIKVKGELTYMSQQPWILPGTIRSNILFGKELDPKKYDRVLRACALKRDIELLPGGDLAMVGDRGTNLSGGQKARVSLARAVYQDADIYLLDDPLSAVDAEVGRHLFQQCICGLLRKKPRILVTHQLQYLKVADQIVVLKEGQMVARGTYRELQLSGVDFTSLLKHDQEDEQQDFHPFTCIPYVLSDRSSVSSLSSSQYSLIEGTDARSMEVHPKEEENRMEGNVGLCMYVKYFMAGAHFSILLVLILLNLLAHVTFVLQDYWLAFWASEQRHISETEHLNGSLPRQLDLDLYLGVYAGLTATSVVFGFLRTLVFFNVLVSSAQKLHNSMFNAIIRTSLRFFDANPIGRILNRFSKDIGYLDSLLPWTFVDFTQVFLQVIGVIAVAAIIIPWILIPIVPLLGVFLFLRHYFLQTSRDIKRLESTTRSPVFSHLSSTLQGLSTIRAFRVQERFQQMFDEYQDLHSEAWFLFLTTSRWFAVRLDVICSVFVTITAFGCLYLKEGLEPGAVGLALTYAVTLTGMFQWGVRQSAEIENMMTSVERVVEYAELESEAQWETDFQPPEDWPQTGTVTLDRVNFSYSVGEPLVLKDLSVTFASKEKDPVLFTGTMRKNLDPFRQHTDEDLWNALQEVQMKAVVEDLPNKLEAVLTESGSNFSVGQRQLVCLARAILRKNRILILDEATANVDPRTDSLIQQTIRDKFQDCTVLTIAHRLNTIIDCDKILVLDAGRMQEYDEPYVLLQNHDGLFYQMVQQTGRAEAASLLQTAKQVYTDKKQLTEACSTKDIRVIFETSL</sequence>
<dbReference type="EC" id="7.6.2.3" evidence="14"/>
<evidence type="ECO:0000256" key="30">
    <source>
        <dbReference type="ARBA" id="ARBA00051844"/>
    </source>
</evidence>
<feature type="transmembrane region" description="Helical" evidence="36">
    <location>
        <begin position="210"/>
        <end position="233"/>
    </location>
</feature>
<dbReference type="GO" id="GO:0006869">
    <property type="term" value="P:lipid transport"/>
    <property type="evidence" value="ECO:0007669"/>
    <property type="project" value="UniProtKB-KW"/>
</dbReference>
<comment type="catalytic activity">
    <reaction evidence="23">
        <text>prostaglandin E1(in) + ATP + H2O = prostaglandin E1(out) + ADP + phosphate + H(+)</text>
        <dbReference type="Rhea" id="RHEA:66392"/>
        <dbReference type="ChEBI" id="CHEBI:15377"/>
        <dbReference type="ChEBI" id="CHEBI:15378"/>
        <dbReference type="ChEBI" id="CHEBI:30616"/>
        <dbReference type="ChEBI" id="CHEBI:43474"/>
        <dbReference type="ChEBI" id="CHEBI:57397"/>
        <dbReference type="ChEBI" id="CHEBI:456216"/>
    </reaction>
    <physiologicalReaction direction="left-to-right" evidence="23">
        <dbReference type="Rhea" id="RHEA:66393"/>
    </physiologicalReaction>
</comment>
<comment type="subunit">
    <text evidence="34">Interacts (via PDZ-binding motif) with SNX27 (via PDZ domain); this interaction accelerates MRP4 internalization.</text>
</comment>
<dbReference type="HOGENOM" id="CLU_000604_27_1_1"/>
<comment type="catalytic activity">
    <reaction evidence="19">
        <text>an S-substituted glutathione(in) + ATP + H2O = an S-substituted glutathione(out) + ADP + phosphate + H(+)</text>
        <dbReference type="Rhea" id="RHEA:19121"/>
        <dbReference type="ChEBI" id="CHEBI:15377"/>
        <dbReference type="ChEBI" id="CHEBI:15378"/>
        <dbReference type="ChEBI" id="CHEBI:30616"/>
        <dbReference type="ChEBI" id="CHEBI:43474"/>
        <dbReference type="ChEBI" id="CHEBI:90779"/>
        <dbReference type="ChEBI" id="CHEBI:456216"/>
        <dbReference type="EC" id="7.6.2.3"/>
    </reaction>
    <physiologicalReaction direction="left-to-right" evidence="19">
        <dbReference type="Rhea" id="RHEA:19122"/>
    </physiologicalReaction>
</comment>
<dbReference type="SUPFAM" id="SSF52540">
    <property type="entry name" value="P-loop containing nucleoside triphosphate hydrolases"/>
    <property type="match status" value="2"/>
</dbReference>
<dbReference type="GO" id="GO:0015431">
    <property type="term" value="F:ABC-type glutathione S-conjugate transporter activity"/>
    <property type="evidence" value="ECO:0007669"/>
    <property type="project" value="UniProtKB-EC"/>
</dbReference>
<comment type="catalytic activity">
    <reaction evidence="22">
        <text>glycoursodeoxycholate(in) + glutathione(in) + ATP + H2O = glycoursodeoxycholate(out) + glutathione(out) + ADP + phosphate + H(+)</text>
        <dbReference type="Rhea" id="RHEA:66416"/>
        <dbReference type="ChEBI" id="CHEBI:15377"/>
        <dbReference type="ChEBI" id="CHEBI:15378"/>
        <dbReference type="ChEBI" id="CHEBI:30616"/>
        <dbReference type="ChEBI" id="CHEBI:43474"/>
        <dbReference type="ChEBI" id="CHEBI:57925"/>
        <dbReference type="ChEBI" id="CHEBI:132030"/>
        <dbReference type="ChEBI" id="CHEBI:456216"/>
    </reaction>
    <physiologicalReaction direction="left-to-right" evidence="22">
        <dbReference type="Rhea" id="RHEA:66417"/>
    </physiologicalReaction>
</comment>
<evidence type="ECO:0000256" key="20">
    <source>
        <dbReference type="ARBA" id="ARBA00048665"/>
    </source>
</evidence>
<accession>H2MTW2</accession>
<evidence type="ECO:0000256" key="4">
    <source>
        <dbReference type="ARBA" id="ARBA00012191"/>
    </source>
</evidence>
<evidence type="ECO:0000256" key="26">
    <source>
        <dbReference type="ARBA" id="ARBA00051287"/>
    </source>
</evidence>
<evidence type="ECO:0000256" key="12">
    <source>
        <dbReference type="ARBA" id="ARBA00023055"/>
    </source>
</evidence>
<keyword evidence="5" id="KW-0813">Transport</keyword>
<organism evidence="39 40">
    <name type="scientific">Oryzias latipes</name>
    <name type="common">Japanese rice fish</name>
    <name type="synonym">Japanese killifish</name>
    <dbReference type="NCBI Taxonomy" id="8090"/>
    <lineage>
        <taxon>Eukaryota</taxon>
        <taxon>Metazoa</taxon>
        <taxon>Chordata</taxon>
        <taxon>Craniata</taxon>
        <taxon>Vertebrata</taxon>
        <taxon>Euteleostomi</taxon>
        <taxon>Actinopterygii</taxon>
        <taxon>Neopterygii</taxon>
        <taxon>Teleostei</taxon>
        <taxon>Neoteleostei</taxon>
        <taxon>Acanthomorphata</taxon>
        <taxon>Ovalentaria</taxon>
        <taxon>Atherinomorphae</taxon>
        <taxon>Beloniformes</taxon>
        <taxon>Adrianichthyidae</taxon>
        <taxon>Oryziinae</taxon>
        <taxon>Oryzias</taxon>
    </lineage>
</organism>
<evidence type="ECO:0000256" key="36">
    <source>
        <dbReference type="SAM" id="Phobius"/>
    </source>
</evidence>
<feature type="transmembrane region" description="Helical" evidence="36">
    <location>
        <begin position="945"/>
        <end position="968"/>
    </location>
</feature>
<dbReference type="FunFam" id="1.20.1560.10:FF:000027">
    <property type="entry name" value="ATP-binding cassette subfamily C member 4"/>
    <property type="match status" value="1"/>
</dbReference>
<dbReference type="FunFam" id="1.20.1560.10:FF:000014">
    <property type="entry name" value="Multidrug resistance-associated protein member 4"/>
    <property type="match status" value="1"/>
</dbReference>
<reference evidence="39" key="3">
    <citation type="submission" date="2025-09" db="UniProtKB">
        <authorList>
            <consortium name="Ensembl"/>
        </authorList>
    </citation>
    <scope>IDENTIFICATION</scope>
    <source>
        <strain evidence="39">Hd-rR</strain>
    </source>
</reference>
<dbReference type="InterPro" id="IPR047083">
    <property type="entry name" value="ABCC4_TMD2"/>
</dbReference>
<dbReference type="Gene3D" id="1.20.1560.10">
    <property type="entry name" value="ABC transporter type 1, transmembrane domain"/>
    <property type="match status" value="2"/>
</dbReference>
<dbReference type="SUPFAM" id="SSF90123">
    <property type="entry name" value="ABC transporter transmembrane region"/>
    <property type="match status" value="2"/>
</dbReference>
<feature type="transmembrane region" description="Helical" evidence="36">
    <location>
        <begin position="319"/>
        <end position="341"/>
    </location>
</feature>
<evidence type="ECO:0000256" key="35">
    <source>
        <dbReference type="ARBA" id="ARBA00082792"/>
    </source>
</evidence>
<keyword evidence="6" id="KW-1003">Cell membrane</keyword>
<keyword evidence="10" id="KW-1278">Translocase</keyword>
<comment type="catalytic activity">
    <reaction evidence="28">
        <text>3',5'-cyclic AMP(in) + ATP + H2O = 3',5'-cyclic AMP(out) + ADP + phosphate + H(+)</text>
        <dbReference type="Rhea" id="RHEA:66184"/>
        <dbReference type="ChEBI" id="CHEBI:15377"/>
        <dbReference type="ChEBI" id="CHEBI:15378"/>
        <dbReference type="ChEBI" id="CHEBI:30616"/>
        <dbReference type="ChEBI" id="CHEBI:43474"/>
        <dbReference type="ChEBI" id="CHEBI:58165"/>
        <dbReference type="ChEBI" id="CHEBI:456216"/>
    </reaction>
    <physiologicalReaction direction="left-to-right" evidence="28">
        <dbReference type="Rhea" id="RHEA:66185"/>
    </physiologicalReaction>
</comment>
<keyword evidence="8" id="KW-0547">Nucleotide-binding</keyword>
<keyword evidence="11 36" id="KW-1133">Transmembrane helix</keyword>
<comment type="catalytic activity">
    <reaction evidence="26">
        <text>prostaglandin E2(in) + ATP + H2O = prostaglandin E2(out) + ADP + phosphate + H(+)</text>
        <dbReference type="Rhea" id="RHEA:66388"/>
        <dbReference type="ChEBI" id="CHEBI:15377"/>
        <dbReference type="ChEBI" id="CHEBI:15378"/>
        <dbReference type="ChEBI" id="CHEBI:30616"/>
        <dbReference type="ChEBI" id="CHEBI:43474"/>
        <dbReference type="ChEBI" id="CHEBI:456216"/>
        <dbReference type="ChEBI" id="CHEBI:606564"/>
    </reaction>
    <physiologicalReaction direction="left-to-right" evidence="26">
        <dbReference type="Rhea" id="RHEA:66389"/>
    </physiologicalReaction>
</comment>
<evidence type="ECO:0000256" key="27">
    <source>
        <dbReference type="ARBA" id="ARBA00051304"/>
    </source>
</evidence>
<evidence type="ECO:0000256" key="21">
    <source>
        <dbReference type="ARBA" id="ARBA00050117"/>
    </source>
</evidence>
<dbReference type="AlphaFoldDB" id="H2MTW2"/>
<evidence type="ECO:0000256" key="6">
    <source>
        <dbReference type="ARBA" id="ARBA00022475"/>
    </source>
</evidence>
<feature type="transmembrane region" description="Helical" evidence="36">
    <location>
        <begin position="974"/>
        <end position="994"/>
    </location>
</feature>
<evidence type="ECO:0000256" key="17">
    <source>
        <dbReference type="ARBA" id="ARBA00047523"/>
    </source>
</evidence>
<dbReference type="PANTHER" id="PTHR24223">
    <property type="entry name" value="ATP-BINDING CASSETTE SUB-FAMILY C"/>
    <property type="match status" value="1"/>
</dbReference>
<comment type="subcellular location">
    <subcellularLocation>
        <location evidence="2">Apical cell membrane</location>
        <topology evidence="2">Multi-pass membrane protein</topology>
    </subcellularLocation>
    <subcellularLocation>
        <location evidence="3">Basolateral cell membrane</location>
        <topology evidence="3">Multi-pass membrane protein</topology>
    </subcellularLocation>
</comment>
<evidence type="ECO:0000256" key="31">
    <source>
        <dbReference type="ARBA" id="ARBA00052534"/>
    </source>
</evidence>
<evidence type="ECO:0000256" key="19">
    <source>
        <dbReference type="ARBA" id="ARBA00048007"/>
    </source>
</evidence>
<evidence type="ECO:0000256" key="34">
    <source>
        <dbReference type="ARBA" id="ARBA00062847"/>
    </source>
</evidence>
<keyword evidence="40" id="KW-1185">Reference proteome</keyword>
<evidence type="ECO:0000256" key="33">
    <source>
        <dbReference type="ARBA" id="ARBA00052963"/>
    </source>
</evidence>
<dbReference type="InterPro" id="IPR030240">
    <property type="entry name" value="ABCC4_TMD1"/>
</dbReference>